<feature type="region of interest" description="Disordered" evidence="1">
    <location>
        <begin position="365"/>
        <end position="405"/>
    </location>
</feature>
<reference evidence="4 5" key="1">
    <citation type="submission" date="2024-02" db="EMBL/GenBank/DDBJ databases">
        <title>Chromosome-scale genome assembly of the rough periwinkle Littorina saxatilis.</title>
        <authorList>
            <person name="De Jode A."/>
            <person name="Faria R."/>
            <person name="Formenti G."/>
            <person name="Sims Y."/>
            <person name="Smith T.P."/>
            <person name="Tracey A."/>
            <person name="Wood J.M.D."/>
            <person name="Zagrodzka Z.B."/>
            <person name="Johannesson K."/>
            <person name="Butlin R.K."/>
            <person name="Leder E.H."/>
        </authorList>
    </citation>
    <scope>NUCLEOTIDE SEQUENCE [LARGE SCALE GENOMIC DNA]</scope>
    <source>
        <strain evidence="4">Snail1</strain>
        <tissue evidence="4">Muscle</tissue>
    </source>
</reference>
<feature type="compositionally biased region" description="Polar residues" evidence="1">
    <location>
        <begin position="267"/>
        <end position="282"/>
    </location>
</feature>
<feature type="chain" id="PRO_5042987831" description="Ig-like domain-containing protein" evidence="3">
    <location>
        <begin position="21"/>
        <end position="530"/>
    </location>
</feature>
<sequence>MSSRIVGLLLVLGVASLCQGLSVSPCSSNGTIAVEENSKDFVFTCGSDLDMQHPTTWTFQDRPPDPQQVISVCSRSPSSSSYPWSCASNYSVMIIGSINEHTRRSHVILPDVIRGRFPDGTWRCKNGGSFAECSIDVVHTPSDVQCQVTVDEAQGMVHGTCQTSQMFSSHGNYFCQWFENNGNKAETEIPQTDTEFNLTDCTEGETMEYFCGNCSFNKLLPFVSESYGYRVVISPGSISPSIGYSIVKAKANSLSSTQEGLPVSVPRMTSTQSATSSRTMTSLRPGLTLKQSSPNPPTVEVNEEVVNSARYEGIGIGVAACIALLILVALLVCVALKCRRKSRKESEDGPGNSISNHIYDPADFPHNHVGNCENNRHRPNTAVVSNGVPSQTSSRSFDSQPDGGYTSIASPFDTASYLVPFANASGSDVAAGGSHDDKACRDHTYMSRISMDLPPTRYETMHAPLSTQSKVKPSSQHTKSEEKMEEEEEENLENEKAEAAEASFLASGFQMKDAEYIHINNTAIPLSDLV</sequence>
<accession>A0AAN9BJ34</accession>
<evidence type="ECO:0008006" key="6">
    <source>
        <dbReference type="Google" id="ProtNLM"/>
    </source>
</evidence>
<evidence type="ECO:0000256" key="2">
    <source>
        <dbReference type="SAM" id="Phobius"/>
    </source>
</evidence>
<evidence type="ECO:0000256" key="1">
    <source>
        <dbReference type="SAM" id="MobiDB-lite"/>
    </source>
</evidence>
<keyword evidence="2" id="KW-0472">Membrane</keyword>
<gene>
    <name evidence="4" type="ORF">V1264_017398</name>
</gene>
<dbReference type="Proteomes" id="UP001374579">
    <property type="component" value="Unassembled WGS sequence"/>
</dbReference>
<feature type="compositionally biased region" description="Acidic residues" evidence="1">
    <location>
        <begin position="483"/>
        <end position="492"/>
    </location>
</feature>
<feature type="transmembrane region" description="Helical" evidence="2">
    <location>
        <begin position="314"/>
        <end position="336"/>
    </location>
</feature>
<dbReference type="AlphaFoldDB" id="A0AAN9BJ34"/>
<comment type="caution">
    <text evidence="4">The sequence shown here is derived from an EMBL/GenBank/DDBJ whole genome shotgun (WGS) entry which is preliminary data.</text>
</comment>
<name>A0AAN9BJ34_9CAEN</name>
<feature type="compositionally biased region" description="Polar residues" evidence="1">
    <location>
        <begin position="465"/>
        <end position="477"/>
    </location>
</feature>
<evidence type="ECO:0000313" key="4">
    <source>
        <dbReference type="EMBL" id="KAK7106101.1"/>
    </source>
</evidence>
<keyword evidence="5" id="KW-1185">Reference proteome</keyword>
<keyword evidence="3" id="KW-0732">Signal</keyword>
<keyword evidence="2" id="KW-1133">Transmembrane helix</keyword>
<protein>
    <recommendedName>
        <fullName evidence="6">Ig-like domain-containing protein</fullName>
    </recommendedName>
</protein>
<evidence type="ECO:0000256" key="3">
    <source>
        <dbReference type="SAM" id="SignalP"/>
    </source>
</evidence>
<organism evidence="4 5">
    <name type="scientific">Littorina saxatilis</name>
    <dbReference type="NCBI Taxonomy" id="31220"/>
    <lineage>
        <taxon>Eukaryota</taxon>
        <taxon>Metazoa</taxon>
        <taxon>Spiralia</taxon>
        <taxon>Lophotrochozoa</taxon>
        <taxon>Mollusca</taxon>
        <taxon>Gastropoda</taxon>
        <taxon>Caenogastropoda</taxon>
        <taxon>Littorinimorpha</taxon>
        <taxon>Littorinoidea</taxon>
        <taxon>Littorinidae</taxon>
        <taxon>Littorina</taxon>
    </lineage>
</organism>
<feature type="signal peptide" evidence="3">
    <location>
        <begin position="1"/>
        <end position="20"/>
    </location>
</feature>
<feature type="compositionally biased region" description="Polar residues" evidence="1">
    <location>
        <begin position="382"/>
        <end position="399"/>
    </location>
</feature>
<evidence type="ECO:0000313" key="5">
    <source>
        <dbReference type="Proteomes" id="UP001374579"/>
    </source>
</evidence>
<feature type="region of interest" description="Disordered" evidence="1">
    <location>
        <begin position="462"/>
        <end position="499"/>
    </location>
</feature>
<keyword evidence="2" id="KW-0812">Transmembrane</keyword>
<feature type="region of interest" description="Disordered" evidence="1">
    <location>
        <begin position="259"/>
        <end position="299"/>
    </location>
</feature>
<dbReference type="EMBL" id="JBAMIC010000007">
    <property type="protein sequence ID" value="KAK7106101.1"/>
    <property type="molecule type" value="Genomic_DNA"/>
</dbReference>
<proteinExistence type="predicted"/>